<gene>
    <name evidence="6" type="ORF">PV05_04761</name>
</gene>
<dbReference type="EMBL" id="KN847319">
    <property type="protein sequence ID" value="KIW56070.1"/>
    <property type="molecule type" value="Genomic_DNA"/>
</dbReference>
<evidence type="ECO:0000313" key="7">
    <source>
        <dbReference type="Proteomes" id="UP000054342"/>
    </source>
</evidence>
<dbReference type="GeneID" id="25326669"/>
<dbReference type="GO" id="GO:0015940">
    <property type="term" value="P:pantothenate biosynthetic process"/>
    <property type="evidence" value="ECO:0007669"/>
    <property type="project" value="InterPro"/>
</dbReference>
<dbReference type="InterPro" id="IPR003710">
    <property type="entry name" value="ApbA"/>
</dbReference>
<dbReference type="Pfam" id="PF08546">
    <property type="entry name" value="ApbA_C"/>
    <property type="match status" value="1"/>
</dbReference>
<dbReference type="Proteomes" id="UP000054342">
    <property type="component" value="Unassembled WGS sequence"/>
</dbReference>
<evidence type="ECO:0000256" key="1">
    <source>
        <dbReference type="ARBA" id="ARBA00007870"/>
    </source>
</evidence>
<evidence type="ECO:0000259" key="5">
    <source>
        <dbReference type="Pfam" id="PF08546"/>
    </source>
</evidence>
<name>A0A0D2EMZ7_9EURO</name>
<accession>A0A0D2EMZ7</accession>
<organism evidence="6 7">
    <name type="scientific">Exophiala xenobiotica</name>
    <dbReference type="NCBI Taxonomy" id="348802"/>
    <lineage>
        <taxon>Eukaryota</taxon>
        <taxon>Fungi</taxon>
        <taxon>Dikarya</taxon>
        <taxon>Ascomycota</taxon>
        <taxon>Pezizomycotina</taxon>
        <taxon>Eurotiomycetes</taxon>
        <taxon>Chaetothyriomycetidae</taxon>
        <taxon>Chaetothyriales</taxon>
        <taxon>Herpotrichiellaceae</taxon>
        <taxon>Exophiala</taxon>
    </lineage>
</organism>
<dbReference type="InterPro" id="IPR013332">
    <property type="entry name" value="KPR_N"/>
</dbReference>
<keyword evidence="2" id="KW-0521">NADP</keyword>
<dbReference type="InterPro" id="IPR051402">
    <property type="entry name" value="KPR-Related"/>
</dbReference>
<dbReference type="Gene3D" id="1.10.1040.10">
    <property type="entry name" value="N-(1-d-carboxylethyl)-l-norvaline Dehydrogenase, domain 2"/>
    <property type="match status" value="1"/>
</dbReference>
<dbReference type="Pfam" id="PF02558">
    <property type="entry name" value="ApbA"/>
    <property type="match status" value="1"/>
</dbReference>
<dbReference type="AlphaFoldDB" id="A0A0D2EMZ7"/>
<reference evidence="6 7" key="1">
    <citation type="submission" date="2015-01" db="EMBL/GenBank/DDBJ databases">
        <title>The Genome Sequence of Exophiala xenobiotica CBS118157.</title>
        <authorList>
            <consortium name="The Broad Institute Genomics Platform"/>
            <person name="Cuomo C."/>
            <person name="de Hoog S."/>
            <person name="Gorbushina A."/>
            <person name="Stielow B."/>
            <person name="Teixiera M."/>
            <person name="Abouelleil A."/>
            <person name="Chapman S.B."/>
            <person name="Priest M."/>
            <person name="Young S.K."/>
            <person name="Wortman J."/>
            <person name="Nusbaum C."/>
            <person name="Birren B."/>
        </authorList>
    </citation>
    <scope>NUCLEOTIDE SEQUENCE [LARGE SCALE GENOMIC DNA]</scope>
    <source>
        <strain evidence="6 7">CBS 118157</strain>
    </source>
</reference>
<evidence type="ECO:0000313" key="6">
    <source>
        <dbReference type="EMBL" id="KIW56070.1"/>
    </source>
</evidence>
<comment type="similarity">
    <text evidence="1">Belongs to the ketopantoate reductase family.</text>
</comment>
<evidence type="ECO:0000256" key="3">
    <source>
        <dbReference type="ARBA" id="ARBA00023002"/>
    </source>
</evidence>
<dbReference type="GO" id="GO:0005737">
    <property type="term" value="C:cytoplasm"/>
    <property type="evidence" value="ECO:0007669"/>
    <property type="project" value="TreeGrafter"/>
</dbReference>
<dbReference type="GO" id="GO:0008677">
    <property type="term" value="F:2-dehydropantoate 2-reductase activity"/>
    <property type="evidence" value="ECO:0007669"/>
    <property type="project" value="InterPro"/>
</dbReference>
<dbReference type="InterPro" id="IPR008927">
    <property type="entry name" value="6-PGluconate_DH-like_C_sf"/>
</dbReference>
<dbReference type="FunFam" id="1.10.1040.10:FF:000017">
    <property type="entry name" value="2-dehydropantoate 2-reductase"/>
    <property type="match status" value="1"/>
</dbReference>
<dbReference type="OrthoDB" id="3609at2759"/>
<dbReference type="Gene3D" id="3.40.50.720">
    <property type="entry name" value="NAD(P)-binding Rossmann-like Domain"/>
    <property type="match status" value="1"/>
</dbReference>
<feature type="domain" description="Ketopantoate reductase C-terminal" evidence="5">
    <location>
        <begin position="274"/>
        <end position="400"/>
    </location>
</feature>
<dbReference type="RefSeq" id="XP_013316654.1">
    <property type="nucleotide sequence ID" value="XM_013461200.1"/>
</dbReference>
<dbReference type="InterPro" id="IPR013752">
    <property type="entry name" value="KPA_reductase"/>
</dbReference>
<keyword evidence="7" id="KW-1185">Reference proteome</keyword>
<dbReference type="PANTHER" id="PTHR21708:SF30">
    <property type="entry name" value="2-DEHYDROPANTOATE 2-REDUCTASE-RELATED"/>
    <property type="match status" value="1"/>
</dbReference>
<sequence length="422" mass="45578">MNFSLYRPRRQLLTGQVCRPKVQRSRILSQQIKCQQRFRTSPSRPALSVPLRKSQKSMKGRAFSTAAIARSEPLRPSTTSADMSPRILIFGTGSIGAVYAYIFCRAVSPENVFTVCRSNYEVASSQGFTINSSLFGQNLNVRPQIVRTVDEAVSRSGGKPFDYVVVTAKAIPSTPSIPDQIAPAVSSNTTIAVIQNGIAVEDIYVSKFPNNPLLSCVVYLPATQTSPGTISHGEVERLHIGTYPAKAPEAHTSRAESFASLLGSGGGTAHVHEDVQSERWSKLLVNASWNPICALSRSRDVQFMHSSSEATDVVRQIMLEIASVAQAAGYPVISESKVDHQLGRAKARSLPGVQPSMLADALAGRNMEVDAIVGNTLRIAEEKGVKTPLLKAIYALAKALDTSFTKARDGHSVSGARGDRLR</sequence>
<dbReference type="SUPFAM" id="SSF51735">
    <property type="entry name" value="NAD(P)-binding Rossmann-fold domains"/>
    <property type="match status" value="1"/>
</dbReference>
<evidence type="ECO:0008006" key="8">
    <source>
        <dbReference type="Google" id="ProtNLM"/>
    </source>
</evidence>
<feature type="domain" description="Ketopantoate reductase N-terminal" evidence="4">
    <location>
        <begin position="87"/>
        <end position="244"/>
    </location>
</feature>
<dbReference type="InterPro" id="IPR013328">
    <property type="entry name" value="6PGD_dom2"/>
</dbReference>
<proteinExistence type="inferred from homology"/>
<protein>
    <recommendedName>
        <fullName evidence="8">2-dehydropantoate 2-reductase</fullName>
    </recommendedName>
</protein>
<evidence type="ECO:0000259" key="4">
    <source>
        <dbReference type="Pfam" id="PF02558"/>
    </source>
</evidence>
<dbReference type="InterPro" id="IPR036291">
    <property type="entry name" value="NAD(P)-bd_dom_sf"/>
</dbReference>
<keyword evidence="3" id="KW-0560">Oxidoreductase</keyword>
<dbReference type="PANTHER" id="PTHR21708">
    <property type="entry name" value="PROBABLE 2-DEHYDROPANTOATE 2-REDUCTASE"/>
    <property type="match status" value="1"/>
</dbReference>
<dbReference type="NCBIfam" id="TIGR00745">
    <property type="entry name" value="apbA_panE"/>
    <property type="match status" value="1"/>
</dbReference>
<dbReference type="STRING" id="348802.A0A0D2EMZ7"/>
<evidence type="ECO:0000256" key="2">
    <source>
        <dbReference type="ARBA" id="ARBA00022857"/>
    </source>
</evidence>
<dbReference type="SUPFAM" id="SSF48179">
    <property type="entry name" value="6-phosphogluconate dehydrogenase C-terminal domain-like"/>
    <property type="match status" value="1"/>
</dbReference>